<gene>
    <name evidence="5" type="ORF">OH718_03100</name>
</gene>
<dbReference type="Gene3D" id="3.40.47.10">
    <property type="match status" value="1"/>
</dbReference>
<feature type="domain" description="Beta-ketoacyl-[acyl-carrier-protein] synthase III C-terminal" evidence="3">
    <location>
        <begin position="252"/>
        <end position="338"/>
    </location>
</feature>
<dbReference type="Pfam" id="PF08541">
    <property type="entry name" value="ACP_syn_III_C"/>
    <property type="match status" value="1"/>
</dbReference>
<name>A0ABT3BSB7_9PSED</name>
<keyword evidence="1" id="KW-0808">Transferase</keyword>
<dbReference type="InterPro" id="IPR013747">
    <property type="entry name" value="ACP_syn_III_C"/>
</dbReference>
<dbReference type="CDD" id="cd00830">
    <property type="entry name" value="KAS_III"/>
    <property type="match status" value="1"/>
</dbReference>
<dbReference type="NCBIfam" id="NF006829">
    <property type="entry name" value="PRK09352.1"/>
    <property type="match status" value="1"/>
</dbReference>
<dbReference type="PANTHER" id="PTHR34069:SF2">
    <property type="entry name" value="BETA-KETOACYL-[ACYL-CARRIER-PROTEIN] SYNTHASE III"/>
    <property type="match status" value="1"/>
</dbReference>
<protein>
    <submittedName>
        <fullName evidence="5">Ketoacyl-ACP synthase III</fullName>
    </submittedName>
</protein>
<dbReference type="RefSeq" id="WP_206401998.1">
    <property type="nucleotide sequence ID" value="NZ_JAFGZD010000003.1"/>
</dbReference>
<dbReference type="GeneID" id="93560455"/>
<sequence length="338" mass="37180">MGTYARIAHIEYELPVQSLDNEALARDFPEWDVDKIFQKTGINQRHIVDESETASDLAFRACEKLFASTDIQRSDIDALVYCTQSPDYLLPATACILQHRLQLPTTCAAFDFNQGCSGFIYGLGIAKGLIESGQCRNVLLVTAETYSRYIHPQDKSVRTLFGDAAAVTLLSASTDGPFLERFRYGSDGSGADNLIVPVGGARRPSAKNPQLEAYGDDSGNVRTDADLYMNGPAIFEFSMTQVPQLFASLFDEEVGVPDIDLFVFHQANQFMLDALRRRLKLPAEKFAMAFQHCGNTVSCTIPIALKESMNKGVLKQGDLVAAVGFGVGYSWGACLIRW</sequence>
<organism evidence="5 6">
    <name type="scientific">Pseudomonas capsici</name>
    <dbReference type="NCBI Taxonomy" id="2810614"/>
    <lineage>
        <taxon>Bacteria</taxon>
        <taxon>Pseudomonadati</taxon>
        <taxon>Pseudomonadota</taxon>
        <taxon>Gammaproteobacteria</taxon>
        <taxon>Pseudomonadales</taxon>
        <taxon>Pseudomonadaceae</taxon>
        <taxon>Pseudomonas</taxon>
    </lineage>
</organism>
<evidence type="ECO:0000256" key="1">
    <source>
        <dbReference type="ARBA" id="ARBA00022679"/>
    </source>
</evidence>
<proteinExistence type="predicted"/>
<evidence type="ECO:0000256" key="2">
    <source>
        <dbReference type="ARBA" id="ARBA00023315"/>
    </source>
</evidence>
<evidence type="ECO:0000259" key="4">
    <source>
        <dbReference type="Pfam" id="PF08545"/>
    </source>
</evidence>
<dbReference type="Proteomes" id="UP001207294">
    <property type="component" value="Unassembled WGS sequence"/>
</dbReference>
<dbReference type="InterPro" id="IPR013751">
    <property type="entry name" value="ACP_syn_III_N"/>
</dbReference>
<evidence type="ECO:0000313" key="6">
    <source>
        <dbReference type="Proteomes" id="UP001207294"/>
    </source>
</evidence>
<dbReference type="SUPFAM" id="SSF53901">
    <property type="entry name" value="Thiolase-like"/>
    <property type="match status" value="1"/>
</dbReference>
<dbReference type="PANTHER" id="PTHR34069">
    <property type="entry name" value="3-OXOACYL-[ACYL-CARRIER-PROTEIN] SYNTHASE 3"/>
    <property type="match status" value="1"/>
</dbReference>
<dbReference type="EMBL" id="JAOXML010000002">
    <property type="protein sequence ID" value="MCV4375576.1"/>
    <property type="molecule type" value="Genomic_DNA"/>
</dbReference>
<evidence type="ECO:0000259" key="3">
    <source>
        <dbReference type="Pfam" id="PF08541"/>
    </source>
</evidence>
<dbReference type="Pfam" id="PF08545">
    <property type="entry name" value="ACP_syn_III"/>
    <property type="match status" value="1"/>
</dbReference>
<keyword evidence="6" id="KW-1185">Reference proteome</keyword>
<dbReference type="InterPro" id="IPR016039">
    <property type="entry name" value="Thiolase-like"/>
</dbReference>
<feature type="domain" description="Beta-ketoacyl-[acyl-carrier-protein] synthase III N-terminal" evidence="4">
    <location>
        <begin position="110"/>
        <end position="188"/>
    </location>
</feature>
<evidence type="ECO:0000313" key="5">
    <source>
        <dbReference type="EMBL" id="MCV4375576.1"/>
    </source>
</evidence>
<reference evidence="5 6" key="1">
    <citation type="submission" date="2022-10" db="EMBL/GenBank/DDBJ databases">
        <title>Characterization of Pseudomonas capsici strains from pepper and tomato in Georgia.</title>
        <authorList>
            <person name="Zhao M."/>
            <person name="Dutta B."/>
        </authorList>
    </citation>
    <scope>NUCLEOTIDE SEQUENCE [LARGE SCALE GENOMIC DNA]</scope>
    <source>
        <strain evidence="5 6">Pc20-5</strain>
    </source>
</reference>
<accession>A0ABT3BSB7</accession>
<comment type="caution">
    <text evidence="5">The sequence shown here is derived from an EMBL/GenBank/DDBJ whole genome shotgun (WGS) entry which is preliminary data.</text>
</comment>
<keyword evidence="2" id="KW-0012">Acyltransferase</keyword>